<dbReference type="GO" id="GO:0005524">
    <property type="term" value="F:ATP binding"/>
    <property type="evidence" value="ECO:0007669"/>
    <property type="project" value="UniProtKB-KW"/>
</dbReference>
<gene>
    <name evidence="14" type="ORF">SAMN05421767_10161</name>
</gene>
<evidence type="ECO:0000313" key="15">
    <source>
        <dbReference type="Proteomes" id="UP000198556"/>
    </source>
</evidence>
<keyword evidence="3" id="KW-0597">Phosphoprotein</keyword>
<reference evidence="14 15" key="1">
    <citation type="submission" date="2016-10" db="EMBL/GenBank/DDBJ databases">
        <authorList>
            <person name="de Groot N.N."/>
        </authorList>
    </citation>
    <scope>NUCLEOTIDE SEQUENCE [LARGE SCALE GENOMIC DNA]</scope>
    <source>
        <strain evidence="14 15">DSM 15827</strain>
    </source>
</reference>
<evidence type="ECO:0000256" key="11">
    <source>
        <dbReference type="ARBA" id="ARBA00023136"/>
    </source>
</evidence>
<sequence>MKNNFEQQLRKDILKRNIFLSVLLVIVFFCSSLLGILSYEYHQIISFTQETSKKIDEVSSGIDGYLTAISNYEAKLFLASQENKRIKYTNFYNEHGTSLSTDLDIVNVDFEEVFSTNNQTVKSLLFDYLKTVCQSVDFKENPMIVRIFHDLDGTSFLLQVKPIRQAGKIIGYGVVSLSSDELQPLIQHSATHYVVMDQFNNCLLTSSEQFVEGSLDKFAEAYRHVPRISVKNGQLVFAKKQLLANGLELFTYNNAVSVMLLFIVILILVGILSMVLLVESFRISKTIAKRNAKSVNQLVKETELIVHGYQMKINMDTGDEFEYLATQINKMINILNRMHHNTLLLEKEKRQMEKLLLDAQFRPHFLYNTLETMRVTCFDNPKVTEALILSLNRILRYSVDDGLTDVILEDDLEVLEEFMYINSVRYQKFSYVVDVEESLLMQVYPKLFLLPLVENALKYGMQSREDLEITIKGYVKGDKAYFDVCDNGAICNEEAKERIYQQINGSGTLHGISNIIRRLQMMDKQPELVILREHHQNIFRIIVKNGGI</sequence>
<dbReference type="Pfam" id="PF06580">
    <property type="entry name" value="His_kinase"/>
    <property type="match status" value="1"/>
</dbReference>
<accession>A0A1H9GVH0</accession>
<keyword evidence="5 12" id="KW-0812">Transmembrane</keyword>
<dbReference type="OrthoDB" id="9776552at2"/>
<dbReference type="GO" id="GO:0000155">
    <property type="term" value="F:phosphorelay sensor kinase activity"/>
    <property type="evidence" value="ECO:0007669"/>
    <property type="project" value="InterPro"/>
</dbReference>
<evidence type="ECO:0000256" key="9">
    <source>
        <dbReference type="ARBA" id="ARBA00022989"/>
    </source>
</evidence>
<evidence type="ECO:0000256" key="1">
    <source>
        <dbReference type="ARBA" id="ARBA00004651"/>
    </source>
</evidence>
<dbReference type="Gene3D" id="3.30.565.10">
    <property type="entry name" value="Histidine kinase-like ATPase, C-terminal domain"/>
    <property type="match status" value="1"/>
</dbReference>
<feature type="transmembrane region" description="Helical" evidence="12">
    <location>
        <begin position="255"/>
        <end position="278"/>
    </location>
</feature>
<evidence type="ECO:0000256" key="4">
    <source>
        <dbReference type="ARBA" id="ARBA00022679"/>
    </source>
</evidence>
<dbReference type="SUPFAM" id="SSF55874">
    <property type="entry name" value="ATPase domain of HSP90 chaperone/DNA topoisomerase II/histidine kinase"/>
    <property type="match status" value="1"/>
</dbReference>
<organism evidence="14 15">
    <name type="scientific">Granulicatella balaenopterae</name>
    <dbReference type="NCBI Taxonomy" id="137733"/>
    <lineage>
        <taxon>Bacteria</taxon>
        <taxon>Bacillati</taxon>
        <taxon>Bacillota</taxon>
        <taxon>Bacilli</taxon>
        <taxon>Lactobacillales</taxon>
        <taxon>Carnobacteriaceae</taxon>
        <taxon>Granulicatella</taxon>
    </lineage>
</organism>
<dbReference type="EMBL" id="FOGF01000001">
    <property type="protein sequence ID" value="SEQ54077.1"/>
    <property type="molecule type" value="Genomic_DNA"/>
</dbReference>
<keyword evidence="9 12" id="KW-1133">Transmembrane helix</keyword>
<protein>
    <submittedName>
        <fullName evidence="14">Histidine kinase</fullName>
    </submittedName>
</protein>
<dbReference type="PANTHER" id="PTHR34220:SF11">
    <property type="entry name" value="SENSOR PROTEIN KINASE HPTS"/>
    <property type="match status" value="1"/>
</dbReference>
<evidence type="ECO:0000256" key="10">
    <source>
        <dbReference type="ARBA" id="ARBA00023012"/>
    </source>
</evidence>
<comment type="subcellular location">
    <subcellularLocation>
        <location evidence="1">Cell membrane</location>
        <topology evidence="1">Multi-pass membrane protein</topology>
    </subcellularLocation>
</comment>
<keyword evidence="7 14" id="KW-0418">Kinase</keyword>
<keyword evidence="8" id="KW-0067">ATP-binding</keyword>
<dbReference type="PANTHER" id="PTHR34220">
    <property type="entry name" value="SENSOR HISTIDINE KINASE YPDA"/>
    <property type="match status" value="1"/>
</dbReference>
<evidence type="ECO:0000256" key="8">
    <source>
        <dbReference type="ARBA" id="ARBA00022840"/>
    </source>
</evidence>
<evidence type="ECO:0000259" key="13">
    <source>
        <dbReference type="Pfam" id="PF06580"/>
    </source>
</evidence>
<dbReference type="AlphaFoldDB" id="A0A1H9GVH0"/>
<feature type="transmembrane region" description="Helical" evidence="12">
    <location>
        <begin position="18"/>
        <end position="39"/>
    </location>
</feature>
<evidence type="ECO:0000256" key="2">
    <source>
        <dbReference type="ARBA" id="ARBA00022475"/>
    </source>
</evidence>
<dbReference type="InterPro" id="IPR010559">
    <property type="entry name" value="Sig_transdc_His_kin_internal"/>
</dbReference>
<evidence type="ECO:0000256" key="6">
    <source>
        <dbReference type="ARBA" id="ARBA00022741"/>
    </source>
</evidence>
<keyword evidence="11 12" id="KW-0472">Membrane</keyword>
<evidence type="ECO:0000256" key="12">
    <source>
        <dbReference type="SAM" id="Phobius"/>
    </source>
</evidence>
<keyword evidence="6" id="KW-0547">Nucleotide-binding</keyword>
<dbReference type="InterPro" id="IPR036890">
    <property type="entry name" value="HATPase_C_sf"/>
</dbReference>
<dbReference type="InterPro" id="IPR050640">
    <property type="entry name" value="Bact_2-comp_sensor_kinase"/>
</dbReference>
<keyword evidence="15" id="KW-1185">Reference proteome</keyword>
<dbReference type="RefSeq" id="WP_089745464.1">
    <property type="nucleotide sequence ID" value="NZ_FOGF01000001.1"/>
</dbReference>
<evidence type="ECO:0000256" key="5">
    <source>
        <dbReference type="ARBA" id="ARBA00022692"/>
    </source>
</evidence>
<proteinExistence type="predicted"/>
<evidence type="ECO:0000256" key="3">
    <source>
        <dbReference type="ARBA" id="ARBA00022553"/>
    </source>
</evidence>
<keyword evidence="10" id="KW-0902">Two-component regulatory system</keyword>
<evidence type="ECO:0000313" key="14">
    <source>
        <dbReference type="EMBL" id="SEQ54077.1"/>
    </source>
</evidence>
<keyword evidence="4" id="KW-0808">Transferase</keyword>
<dbReference type="STRING" id="137733.SAMN05421767_10161"/>
<keyword evidence="2" id="KW-1003">Cell membrane</keyword>
<dbReference type="Proteomes" id="UP000198556">
    <property type="component" value="Unassembled WGS sequence"/>
</dbReference>
<evidence type="ECO:0000256" key="7">
    <source>
        <dbReference type="ARBA" id="ARBA00022777"/>
    </source>
</evidence>
<dbReference type="GO" id="GO:0005886">
    <property type="term" value="C:plasma membrane"/>
    <property type="evidence" value="ECO:0007669"/>
    <property type="project" value="UniProtKB-SubCell"/>
</dbReference>
<feature type="domain" description="Signal transduction histidine kinase internal region" evidence="13">
    <location>
        <begin position="356"/>
        <end position="427"/>
    </location>
</feature>
<name>A0A1H9GVH0_9LACT</name>